<feature type="transmembrane region" description="Helical" evidence="2">
    <location>
        <begin position="187"/>
        <end position="207"/>
    </location>
</feature>
<keyword evidence="3" id="KW-0723">Serine/threonine-protein kinase</keyword>
<evidence type="ECO:0000256" key="1">
    <source>
        <dbReference type="SAM" id="MobiDB-lite"/>
    </source>
</evidence>
<dbReference type="GO" id="GO:0004674">
    <property type="term" value="F:protein serine/threonine kinase activity"/>
    <property type="evidence" value="ECO:0007669"/>
    <property type="project" value="UniProtKB-KW"/>
</dbReference>
<feature type="region of interest" description="Disordered" evidence="1">
    <location>
        <begin position="80"/>
        <end position="184"/>
    </location>
</feature>
<feature type="compositionally biased region" description="Low complexity" evidence="1">
    <location>
        <begin position="260"/>
        <end position="276"/>
    </location>
</feature>
<dbReference type="Proteomes" id="UP001333996">
    <property type="component" value="Unassembled WGS sequence"/>
</dbReference>
<protein>
    <submittedName>
        <fullName evidence="3">Serine/threonine protein kinase</fullName>
    </submittedName>
</protein>
<evidence type="ECO:0000313" key="3">
    <source>
        <dbReference type="EMBL" id="MED7822158.1"/>
    </source>
</evidence>
<keyword evidence="2" id="KW-0812">Transmembrane</keyword>
<feature type="non-terminal residue" evidence="3">
    <location>
        <position position="1"/>
    </location>
</feature>
<keyword evidence="3" id="KW-0418">Kinase</keyword>
<evidence type="ECO:0000313" key="4">
    <source>
        <dbReference type="Proteomes" id="UP001333996"/>
    </source>
</evidence>
<keyword evidence="4" id="KW-1185">Reference proteome</keyword>
<feature type="region of interest" description="Disordered" evidence="1">
    <location>
        <begin position="26"/>
        <end position="66"/>
    </location>
</feature>
<gene>
    <name evidence="3" type="ORF">VXC91_09225</name>
</gene>
<feature type="region of interest" description="Disordered" evidence="1">
    <location>
        <begin position="207"/>
        <end position="289"/>
    </location>
</feature>
<feature type="compositionally biased region" description="Low complexity" evidence="1">
    <location>
        <begin position="81"/>
        <end position="108"/>
    </location>
</feature>
<keyword evidence="2" id="KW-0472">Membrane</keyword>
<organism evidence="3 4">
    <name type="scientific">Streptomyces chiangmaiensis</name>
    <dbReference type="NCBI Taxonomy" id="766497"/>
    <lineage>
        <taxon>Bacteria</taxon>
        <taxon>Bacillati</taxon>
        <taxon>Actinomycetota</taxon>
        <taxon>Actinomycetes</taxon>
        <taxon>Kitasatosporales</taxon>
        <taxon>Streptomycetaceae</taxon>
        <taxon>Streptomyces</taxon>
    </lineage>
</organism>
<feature type="compositionally biased region" description="Low complexity" evidence="1">
    <location>
        <begin position="222"/>
        <end position="234"/>
    </location>
</feature>
<keyword evidence="3" id="KW-0808">Transferase</keyword>
<comment type="caution">
    <text evidence="3">The sequence shown here is derived from an EMBL/GenBank/DDBJ whole genome shotgun (WGS) entry which is preliminary data.</text>
</comment>
<sequence>LLAKDPQQRLDDRGARAMLDEVLHAPDLEEEVPADATRVVALPPLPEGPSGKAAEDASGPGVKRGEEAAERLRGALRSVRKAAVSAGAATAAAATAARSKGSGSATAEAAEDDSSGIPAAPADGTPGVPRPAAASSGTRDTTAVFGSNSDSAKPSSGWPLVPDPDRPPRPAQPPRAPLTDVMPKRTLVIVAVVVALAVLGTVLALTLRGGDSGSRDNKKGSTKAAVSSGATAGSGTKGGGSHTDSDTATEGPGEQNTTDSSPAASAGASGSGSSASPDDEAVKTYKGGQGYSIGLPDGWRYRSSDSAGDRFTGPDGQRLLVAWTSTPKDDPVADWENQEGYMTRSQYKRIRIAQVDYRGWNTADWEFSYSEKGTTYRVIDRGFVVNSHQGYALLFTAKASDWDSDPREDTWKALTGTFRPKS</sequence>
<feature type="compositionally biased region" description="Polar residues" evidence="1">
    <location>
        <begin position="135"/>
        <end position="154"/>
    </location>
</feature>
<accession>A0ABU7FEB8</accession>
<evidence type="ECO:0000256" key="2">
    <source>
        <dbReference type="SAM" id="Phobius"/>
    </source>
</evidence>
<proteinExistence type="predicted"/>
<dbReference type="EMBL" id="JAYWVC010000019">
    <property type="protein sequence ID" value="MED7822158.1"/>
    <property type="molecule type" value="Genomic_DNA"/>
</dbReference>
<keyword evidence="2" id="KW-1133">Transmembrane helix</keyword>
<reference evidence="3" key="1">
    <citation type="submission" date="2024-01" db="EMBL/GenBank/DDBJ databases">
        <title>First draft genome sequence data of TA4-1, the type strain of Gram-positive actinobacterium Streptomyces chiangmaiensis.</title>
        <authorList>
            <person name="Yasawong M."/>
            <person name="Nantapong N."/>
        </authorList>
    </citation>
    <scope>NUCLEOTIDE SEQUENCE</scope>
    <source>
        <strain evidence="3">TA4-1</strain>
    </source>
</reference>
<name>A0ABU7FEB8_9ACTN</name>